<keyword evidence="1" id="KW-0472">Membrane</keyword>
<reference evidence="2 3" key="1">
    <citation type="submission" date="2023-07" db="EMBL/GenBank/DDBJ databases">
        <title>Sorghum-associated microbial communities from plants grown in Nebraska, USA.</title>
        <authorList>
            <person name="Schachtman D."/>
        </authorList>
    </citation>
    <scope>NUCLEOTIDE SEQUENCE [LARGE SCALE GENOMIC DNA]</scope>
    <source>
        <strain evidence="2 3">BE248</strain>
    </source>
</reference>
<name>A0ABU1UQN4_9ACTN</name>
<organism evidence="2 3">
    <name type="scientific">Aeromicrobium panaciterrae</name>
    <dbReference type="NCBI Taxonomy" id="363861"/>
    <lineage>
        <taxon>Bacteria</taxon>
        <taxon>Bacillati</taxon>
        <taxon>Actinomycetota</taxon>
        <taxon>Actinomycetes</taxon>
        <taxon>Propionibacteriales</taxon>
        <taxon>Nocardioidaceae</taxon>
        <taxon>Aeromicrobium</taxon>
    </lineage>
</organism>
<comment type="caution">
    <text evidence="2">The sequence shown here is derived from an EMBL/GenBank/DDBJ whole genome shotgun (WGS) entry which is preliminary data.</text>
</comment>
<keyword evidence="3" id="KW-1185">Reference proteome</keyword>
<dbReference type="RefSeq" id="WP_309971222.1">
    <property type="nucleotide sequence ID" value="NZ_JAVDWH010000001.1"/>
</dbReference>
<evidence type="ECO:0000313" key="2">
    <source>
        <dbReference type="EMBL" id="MDR7087494.1"/>
    </source>
</evidence>
<keyword evidence="1" id="KW-1133">Transmembrane helix</keyword>
<feature type="transmembrane region" description="Helical" evidence="1">
    <location>
        <begin position="36"/>
        <end position="57"/>
    </location>
</feature>
<protein>
    <submittedName>
        <fullName evidence="2">Uncharacterized protein</fullName>
    </submittedName>
</protein>
<proteinExistence type="predicted"/>
<dbReference type="EMBL" id="JAVDWH010000001">
    <property type="protein sequence ID" value="MDR7087494.1"/>
    <property type="molecule type" value="Genomic_DNA"/>
</dbReference>
<gene>
    <name evidence="2" type="ORF">J2X11_002333</name>
</gene>
<sequence length="63" mass="6801">MAMRYPNPYRDTYLTVAAILIVGGVIAILARDNGWSGSGFVTTFWSIIAIVLGLLCLKKGVRG</sequence>
<evidence type="ECO:0000313" key="3">
    <source>
        <dbReference type="Proteomes" id="UP001257739"/>
    </source>
</evidence>
<feature type="transmembrane region" description="Helical" evidence="1">
    <location>
        <begin position="12"/>
        <end position="30"/>
    </location>
</feature>
<keyword evidence="1" id="KW-0812">Transmembrane</keyword>
<accession>A0ABU1UQN4</accession>
<evidence type="ECO:0000256" key="1">
    <source>
        <dbReference type="SAM" id="Phobius"/>
    </source>
</evidence>
<dbReference type="Proteomes" id="UP001257739">
    <property type="component" value="Unassembled WGS sequence"/>
</dbReference>